<dbReference type="RefSeq" id="WP_124945152.1">
    <property type="nucleotide sequence ID" value="NZ_BHVT01000009.1"/>
</dbReference>
<dbReference type="Proteomes" id="UP000295367">
    <property type="component" value="Unassembled WGS sequence"/>
</dbReference>
<dbReference type="Gene3D" id="3.40.50.300">
    <property type="entry name" value="P-loop containing nucleotide triphosphate hydrolases"/>
    <property type="match status" value="1"/>
</dbReference>
<dbReference type="Pfam" id="PF05621">
    <property type="entry name" value="TniB"/>
    <property type="match status" value="1"/>
</dbReference>
<protein>
    <submittedName>
        <fullName evidence="1">TniB protein</fullName>
    </submittedName>
</protein>
<name>A0A4R3Y3J9_9PROT</name>
<organism evidence="1 2">
    <name type="scientific">Sulfurirhabdus autotrophica</name>
    <dbReference type="NCBI Taxonomy" id="1706046"/>
    <lineage>
        <taxon>Bacteria</taxon>
        <taxon>Pseudomonadati</taxon>
        <taxon>Pseudomonadota</taxon>
        <taxon>Betaproteobacteria</taxon>
        <taxon>Nitrosomonadales</taxon>
        <taxon>Sulfuricellaceae</taxon>
        <taxon>Sulfurirhabdus</taxon>
    </lineage>
</organism>
<keyword evidence="2" id="KW-1185">Reference proteome</keyword>
<evidence type="ECO:0000313" key="1">
    <source>
        <dbReference type="EMBL" id="TCV86316.1"/>
    </source>
</evidence>
<accession>A0A4R3Y3J9</accession>
<evidence type="ECO:0000313" key="2">
    <source>
        <dbReference type="Proteomes" id="UP000295367"/>
    </source>
</evidence>
<sequence length="295" mass="33660">MTQDIENNESTLSTESRVQAIKRPFWIGYPRAQAIIQQMEDIFNHPKMHRMPNLAIIGETNNGKTMVLKTFCRRHTPTEEAYLEHPTLPILMLQAPPEPNEGRLYADILTSLFATAGARETADSKLQRIRMLLTNLETRMIILDEFQNTLAGSGTRLRRFLNGIKYLGNELSIPIIVAGTPETLNVLQSDPQIANRFEPVFLPKWELDEDYLRLLATIEPKLGLKHKSKLHDPIIAKRLHEESEGTIGELMKLLQKLAKDAILAGGETITQEMVQRGYLKTLGWNPPSLRNRYER</sequence>
<dbReference type="InterPro" id="IPR027417">
    <property type="entry name" value="P-loop_NTPase"/>
</dbReference>
<proteinExistence type="predicted"/>
<dbReference type="InterPro" id="IPR008868">
    <property type="entry name" value="TniB"/>
</dbReference>
<reference evidence="1 2" key="1">
    <citation type="submission" date="2019-03" db="EMBL/GenBank/DDBJ databases">
        <title>Genomic Encyclopedia of Type Strains, Phase IV (KMG-IV): sequencing the most valuable type-strain genomes for metagenomic binning, comparative biology and taxonomic classification.</title>
        <authorList>
            <person name="Goeker M."/>
        </authorList>
    </citation>
    <scope>NUCLEOTIDE SEQUENCE [LARGE SCALE GENOMIC DNA]</scope>
    <source>
        <strain evidence="1 2">DSM 100309</strain>
    </source>
</reference>
<dbReference type="OrthoDB" id="14765at2"/>
<dbReference type="PANTHER" id="PTHR35894:SF1">
    <property type="entry name" value="PHOSPHORIBULOKINASE _ URIDINE KINASE FAMILY"/>
    <property type="match status" value="1"/>
</dbReference>
<dbReference type="EMBL" id="SMCO01000007">
    <property type="protein sequence ID" value="TCV86316.1"/>
    <property type="molecule type" value="Genomic_DNA"/>
</dbReference>
<dbReference type="PANTHER" id="PTHR35894">
    <property type="entry name" value="GENERAL SECRETION PATHWAY PROTEIN A-RELATED"/>
    <property type="match status" value="1"/>
</dbReference>
<gene>
    <name evidence="1" type="ORF">EDC63_1073</name>
</gene>
<dbReference type="SUPFAM" id="SSF52540">
    <property type="entry name" value="P-loop containing nucleoside triphosphate hydrolases"/>
    <property type="match status" value="1"/>
</dbReference>
<dbReference type="AlphaFoldDB" id="A0A4R3Y3J9"/>
<comment type="caution">
    <text evidence="1">The sequence shown here is derived from an EMBL/GenBank/DDBJ whole genome shotgun (WGS) entry which is preliminary data.</text>
</comment>
<dbReference type="InterPro" id="IPR052026">
    <property type="entry name" value="ExeA_AAA_ATPase_DNA-bind"/>
</dbReference>